<gene>
    <name evidence="4" type="ORF">EYC87_05620</name>
</gene>
<dbReference type="SUPFAM" id="SSF51735">
    <property type="entry name" value="NAD(P)-binding Rossmann-fold domains"/>
    <property type="match status" value="1"/>
</dbReference>
<dbReference type="Proteomes" id="UP001143307">
    <property type="component" value="Unassembled WGS sequence"/>
</dbReference>
<reference evidence="4" key="1">
    <citation type="submission" date="2019-02" db="EMBL/GenBank/DDBJ databases">
        <authorList>
            <person name="Li S.-H."/>
        </authorList>
    </citation>
    <scope>NUCLEOTIDE SEQUENCE</scope>
    <source>
        <strain evidence="4">IMCC8485</strain>
    </source>
</reference>
<organism evidence="4 5">
    <name type="scientific">Candidatus Seongchinamella marina</name>
    <dbReference type="NCBI Taxonomy" id="2518990"/>
    <lineage>
        <taxon>Bacteria</taxon>
        <taxon>Pseudomonadati</taxon>
        <taxon>Pseudomonadota</taxon>
        <taxon>Gammaproteobacteria</taxon>
        <taxon>Cellvibrionales</taxon>
        <taxon>Halieaceae</taxon>
        <taxon>Seongchinamella</taxon>
    </lineage>
</organism>
<dbReference type="InterPro" id="IPR036291">
    <property type="entry name" value="NAD(P)-bd_dom_sf"/>
</dbReference>
<comment type="caution">
    <text evidence="4">The sequence shown here is derived from an EMBL/GenBank/DDBJ whole genome shotgun (WGS) entry which is preliminary data.</text>
</comment>
<feature type="domain" description="Mannitol dehydrogenase C-terminal" evidence="3">
    <location>
        <begin position="284"/>
        <end position="465"/>
    </location>
</feature>
<dbReference type="EMBL" id="SHNP01000002">
    <property type="protein sequence ID" value="MCX2973064.1"/>
    <property type="molecule type" value="Genomic_DNA"/>
</dbReference>
<sequence length="476" mass="51825">MPRLTEASLGELSVSVELPTYDRDSIEAGIVHLGIGAFQRAHQAVYTDQAMSLSGGNWGIIGVSLRSDTVARQLLPQDCLYSVLSEDGVEQSLRLVGSVTQVLVAPTQLDEVVSAIAAEATAIITLTITEKGYCTGPDGHSLDRSNPLIEADLAAPEAPRSAIGLLALGLRRRQSLGNSPVTVISCDNVAANGQVIACVLKEYTELAFPELSAWLQNNTSCPSSMVDRIVPASTEAQQLRQSQMLGLTDCSAIATERFSQWIIEDNFCSPRPDWRAAGVQYVDNIAPYEEIKLRLLNASHSAIAYCGLLAGKEFVDQVVTDRQLGEFVETLMNDDLMPALNVPSDFDLGAYKSQLLARFRNPCLGHRCEQIAMDGSEKIGHRWLPVLQGSGENSKLIVALAAWCYLVLYTDIAISDPKEAQLLQLRTRRDDSRLRELLACARVTQRTVTSLDSLCRQIEQKIDKLAQGGILALVSI</sequence>
<evidence type="ECO:0000256" key="1">
    <source>
        <dbReference type="ARBA" id="ARBA00023002"/>
    </source>
</evidence>
<dbReference type="Pfam" id="PF01232">
    <property type="entry name" value="Mannitol_dh"/>
    <property type="match status" value="1"/>
</dbReference>
<dbReference type="InterPro" id="IPR008927">
    <property type="entry name" value="6-PGluconate_DH-like_C_sf"/>
</dbReference>
<feature type="domain" description="Mannitol dehydrogenase N-terminal" evidence="2">
    <location>
        <begin position="29"/>
        <end position="275"/>
    </location>
</feature>
<dbReference type="PANTHER" id="PTHR43362">
    <property type="entry name" value="MANNITOL DEHYDROGENASE DSF1-RELATED"/>
    <property type="match status" value="1"/>
</dbReference>
<dbReference type="Gene3D" id="3.40.50.720">
    <property type="entry name" value="NAD(P)-binding Rossmann-like Domain"/>
    <property type="match status" value="1"/>
</dbReference>
<evidence type="ECO:0000259" key="3">
    <source>
        <dbReference type="Pfam" id="PF08125"/>
    </source>
</evidence>
<evidence type="ECO:0000259" key="2">
    <source>
        <dbReference type="Pfam" id="PF01232"/>
    </source>
</evidence>
<dbReference type="InterPro" id="IPR000669">
    <property type="entry name" value="Mannitol_DH"/>
</dbReference>
<evidence type="ECO:0000313" key="4">
    <source>
        <dbReference type="EMBL" id="MCX2973064.1"/>
    </source>
</evidence>
<evidence type="ECO:0000313" key="5">
    <source>
        <dbReference type="Proteomes" id="UP001143307"/>
    </source>
</evidence>
<dbReference type="RefSeq" id="WP_279252023.1">
    <property type="nucleotide sequence ID" value="NZ_SHNP01000002.1"/>
</dbReference>
<keyword evidence="5" id="KW-1185">Reference proteome</keyword>
<proteinExistence type="predicted"/>
<dbReference type="Gene3D" id="1.10.1040.10">
    <property type="entry name" value="N-(1-d-carboxylethyl)-l-norvaline Dehydrogenase, domain 2"/>
    <property type="match status" value="1"/>
</dbReference>
<dbReference type="PRINTS" id="PR00084">
    <property type="entry name" value="MTLDHDRGNASE"/>
</dbReference>
<keyword evidence="1" id="KW-0560">Oxidoreductase</keyword>
<dbReference type="InterPro" id="IPR013118">
    <property type="entry name" value="Mannitol_DH_C"/>
</dbReference>
<dbReference type="InterPro" id="IPR013328">
    <property type="entry name" value="6PGD_dom2"/>
</dbReference>
<dbReference type="SUPFAM" id="SSF48179">
    <property type="entry name" value="6-phosphogluconate dehydrogenase C-terminal domain-like"/>
    <property type="match status" value="1"/>
</dbReference>
<dbReference type="InterPro" id="IPR050988">
    <property type="entry name" value="Mannitol_DH/Oxidoreductase"/>
</dbReference>
<name>A0ABT3SUT3_9GAMM</name>
<dbReference type="PANTHER" id="PTHR43362:SF1">
    <property type="entry name" value="MANNITOL DEHYDROGENASE 2-RELATED"/>
    <property type="match status" value="1"/>
</dbReference>
<dbReference type="Pfam" id="PF08125">
    <property type="entry name" value="Mannitol_dh_C"/>
    <property type="match status" value="1"/>
</dbReference>
<dbReference type="InterPro" id="IPR013131">
    <property type="entry name" value="Mannitol_DH_N"/>
</dbReference>
<protein>
    <submittedName>
        <fullName evidence="4">Mannitol dehydrogenase family protein</fullName>
    </submittedName>
</protein>
<accession>A0ABT3SUT3</accession>